<accession>A0A1D8D2M9</accession>
<dbReference type="PROSITE" id="PS51186">
    <property type="entry name" value="GNAT"/>
    <property type="match status" value="1"/>
</dbReference>
<dbReference type="RefSeq" id="WP_069809780.1">
    <property type="nucleotide sequence ID" value="NZ_CP017305.1"/>
</dbReference>
<dbReference type="Pfam" id="PF21926">
    <property type="entry name" value="FeeM"/>
    <property type="match status" value="1"/>
</dbReference>
<sequence>MSVITVTKVLSPRDRLEALEVIEEVFVREKQWMKEAAEQIPDSLDGNSEYSWFIARVGDRPAGVMRLFYDPPLELPEACQVRFAPGVDLETLRAAGQYVEIGRFMIRPQFRRQHRVALRLMRAATGEVVERGYTHFITDVFEGEEHSPLNFHTRVLGFEVIGSHLYGELNCGSTRIILTLDIIKLYNRVKDSRSRLYQELVEGLRGKIEGGYGKRRGGLSAQV</sequence>
<dbReference type="Gene3D" id="3.40.630.30">
    <property type="match status" value="1"/>
</dbReference>
<dbReference type="OrthoDB" id="594638at2"/>
<organism evidence="2 3">
    <name type="scientific">Chlorobaculum limnaeum</name>
    <dbReference type="NCBI Taxonomy" id="274537"/>
    <lineage>
        <taxon>Bacteria</taxon>
        <taxon>Pseudomonadati</taxon>
        <taxon>Chlorobiota</taxon>
        <taxon>Chlorobiia</taxon>
        <taxon>Chlorobiales</taxon>
        <taxon>Chlorobiaceae</taxon>
        <taxon>Chlorobaculum</taxon>
    </lineage>
</organism>
<keyword evidence="3" id="KW-1185">Reference proteome</keyword>
<evidence type="ECO:0000313" key="3">
    <source>
        <dbReference type="Proteomes" id="UP000095185"/>
    </source>
</evidence>
<name>A0A1D8D2M9_CHLLM</name>
<dbReference type="STRING" id="274537.BIU88_06585"/>
<dbReference type="InterPro" id="IPR016181">
    <property type="entry name" value="Acyl_CoA_acyltransferase"/>
</dbReference>
<dbReference type="KEGG" id="clz:BIU88_06585"/>
<protein>
    <submittedName>
        <fullName evidence="2">GNAT family N-acetyltransferase</fullName>
    </submittedName>
</protein>
<evidence type="ECO:0000313" key="2">
    <source>
        <dbReference type="EMBL" id="AOS83845.1"/>
    </source>
</evidence>
<proteinExistence type="predicted"/>
<dbReference type="SUPFAM" id="SSF55729">
    <property type="entry name" value="Acyl-CoA N-acyltransferases (Nat)"/>
    <property type="match status" value="1"/>
</dbReference>
<evidence type="ECO:0000259" key="1">
    <source>
        <dbReference type="PROSITE" id="PS51186"/>
    </source>
</evidence>
<feature type="domain" description="N-acetyltransferase" evidence="1">
    <location>
        <begin position="5"/>
        <end position="181"/>
    </location>
</feature>
<dbReference type="InterPro" id="IPR054597">
    <property type="entry name" value="FeeM_cat"/>
</dbReference>
<dbReference type="GO" id="GO:0016747">
    <property type="term" value="F:acyltransferase activity, transferring groups other than amino-acyl groups"/>
    <property type="evidence" value="ECO:0007669"/>
    <property type="project" value="InterPro"/>
</dbReference>
<reference evidence="2" key="1">
    <citation type="submission" date="2016-09" db="EMBL/GenBank/DDBJ databases">
        <title>Genome sequence of Chlorobaculum limnaeum.</title>
        <authorList>
            <person name="Liu Z."/>
            <person name="Tank M."/>
            <person name="Bryant D.A."/>
        </authorList>
    </citation>
    <scope>NUCLEOTIDE SEQUENCE [LARGE SCALE GENOMIC DNA]</scope>
    <source>
        <strain evidence="2">DSM 1677</strain>
    </source>
</reference>
<gene>
    <name evidence="2" type="ORF">BIU88_06585</name>
</gene>
<dbReference type="EMBL" id="CP017305">
    <property type="protein sequence ID" value="AOS83845.1"/>
    <property type="molecule type" value="Genomic_DNA"/>
</dbReference>
<dbReference type="Proteomes" id="UP000095185">
    <property type="component" value="Chromosome"/>
</dbReference>
<dbReference type="AlphaFoldDB" id="A0A1D8D2M9"/>
<dbReference type="InterPro" id="IPR000182">
    <property type="entry name" value="GNAT_dom"/>
</dbReference>